<proteinExistence type="predicted"/>
<comment type="caution">
    <text evidence="1">The sequence shown here is derived from an EMBL/GenBank/DDBJ whole genome shotgun (WGS) entry which is preliminary data.</text>
</comment>
<dbReference type="Proteomes" id="UP001596407">
    <property type="component" value="Unassembled WGS sequence"/>
</dbReference>
<protein>
    <submittedName>
        <fullName evidence="1">RPA family protein</fullName>
    </submittedName>
</protein>
<keyword evidence="2" id="KW-1185">Reference proteome</keyword>
<reference evidence="1 2" key="1">
    <citation type="journal article" date="2019" name="Int. J. Syst. Evol. Microbiol.">
        <title>The Global Catalogue of Microorganisms (GCM) 10K type strain sequencing project: providing services to taxonomists for standard genome sequencing and annotation.</title>
        <authorList>
            <consortium name="The Broad Institute Genomics Platform"/>
            <consortium name="The Broad Institute Genome Sequencing Center for Infectious Disease"/>
            <person name="Wu L."/>
            <person name="Ma J."/>
        </authorList>
    </citation>
    <scope>NUCLEOTIDE SEQUENCE [LARGE SCALE GENOMIC DNA]</scope>
    <source>
        <strain evidence="1 2">DT72</strain>
    </source>
</reference>
<gene>
    <name evidence="1" type="ORF">ACFQJ6_06845</name>
</gene>
<dbReference type="AlphaFoldDB" id="A0ABD5WH66"/>
<dbReference type="EMBL" id="JBHSZH010000005">
    <property type="protein sequence ID" value="MFC7079886.1"/>
    <property type="molecule type" value="Genomic_DNA"/>
</dbReference>
<evidence type="ECO:0000313" key="1">
    <source>
        <dbReference type="EMBL" id="MFC7079886.1"/>
    </source>
</evidence>
<evidence type="ECO:0000313" key="2">
    <source>
        <dbReference type="Proteomes" id="UP001596407"/>
    </source>
</evidence>
<accession>A0ABD5WH66</accession>
<sequence>MSGNEDENESNQGGAGRREVAWRVFAAEYDDADFDYSESDEERAPNYVVTPTGARINRLFVVGVLTEVEQVSDDVLRGRVVDPTGAFVLYAGQYQPDEMAFLESADPPAFVAVTGKARTFQPEDSDRVFTSIRPESINRVDAETRDRWVVQTAEQTLSRVSTFADAIDSGARGDELRMALEAEGADAGLASGIPLALDHYGTTKAYLAEVWDLAVDSTRVVAGEITADEVGPLGFAPGEGGDEVAVELTTR</sequence>
<organism evidence="1 2">
    <name type="scientific">Halorussus caseinilyticus</name>
    <dbReference type="NCBI Taxonomy" id="3034025"/>
    <lineage>
        <taxon>Archaea</taxon>
        <taxon>Methanobacteriati</taxon>
        <taxon>Methanobacteriota</taxon>
        <taxon>Stenosarchaea group</taxon>
        <taxon>Halobacteria</taxon>
        <taxon>Halobacteriales</taxon>
        <taxon>Haladaptataceae</taxon>
        <taxon>Halorussus</taxon>
    </lineage>
</organism>
<name>A0ABD5WH66_9EURY</name>